<keyword evidence="7" id="KW-0067">ATP-binding</keyword>
<keyword evidence="3" id="KW-0597">Phosphoprotein</keyword>
<evidence type="ECO:0000256" key="4">
    <source>
        <dbReference type="ARBA" id="ARBA00022679"/>
    </source>
</evidence>
<evidence type="ECO:0000256" key="2">
    <source>
        <dbReference type="ARBA" id="ARBA00012438"/>
    </source>
</evidence>
<organism evidence="9 10">
    <name type="scientific">Tardiphaga robiniae</name>
    <dbReference type="NCBI Taxonomy" id="943830"/>
    <lineage>
        <taxon>Bacteria</taxon>
        <taxon>Pseudomonadati</taxon>
        <taxon>Pseudomonadota</taxon>
        <taxon>Alphaproteobacteria</taxon>
        <taxon>Hyphomicrobiales</taxon>
        <taxon>Nitrobacteraceae</taxon>
        <taxon>Tardiphaga</taxon>
    </lineage>
</organism>
<evidence type="ECO:0000256" key="3">
    <source>
        <dbReference type="ARBA" id="ARBA00022553"/>
    </source>
</evidence>
<reference evidence="10" key="1">
    <citation type="journal article" date="2020" name="Mol. Plant Microbe">
        <title>Rhizobial microsymbionts of the narrowly endemic Oxytropis species growing in Kamchatka are characterized by significant genetic diversity and possess a set of genes that are associated with T3SS and T6SS secretion systems and can affect the development of symbiosis.</title>
        <authorList>
            <person name="Safronova V."/>
            <person name="Guro P."/>
            <person name="Sazanova A."/>
            <person name="Kuznetsova I."/>
            <person name="Belimov A."/>
            <person name="Yakubov V."/>
            <person name="Chirak E."/>
            <person name="Afonin A."/>
            <person name="Gogolev Y."/>
            <person name="Andronov E."/>
            <person name="Tikhonovich I."/>
        </authorList>
    </citation>
    <scope>NUCLEOTIDE SEQUENCE [LARGE SCALE GENOMIC DNA]</scope>
    <source>
        <strain evidence="10">581</strain>
    </source>
</reference>
<dbReference type="KEGG" id="trb:HB776_12485"/>
<name>A0A7G6TYX4_9BRAD</name>
<dbReference type="SMART" id="SM00387">
    <property type="entry name" value="HATPase_c"/>
    <property type="match status" value="1"/>
</dbReference>
<dbReference type="GO" id="GO:0005524">
    <property type="term" value="F:ATP binding"/>
    <property type="evidence" value="ECO:0007669"/>
    <property type="project" value="UniProtKB-KW"/>
</dbReference>
<dbReference type="SUPFAM" id="SSF55874">
    <property type="entry name" value="ATPase domain of HSP90 chaperone/DNA topoisomerase II/histidine kinase"/>
    <property type="match status" value="1"/>
</dbReference>
<dbReference type="PANTHER" id="PTHR41523">
    <property type="entry name" value="TWO-COMPONENT SYSTEM SENSOR PROTEIN"/>
    <property type="match status" value="1"/>
</dbReference>
<sequence>MQIMKQGTRVGGIHGFREIGIYDGPRIEENLLLQEITHRINNELASTIGFVALTARQSGNEEVKIAMAGVIQHINDFASVHRALQMPDDDHPVDASAYLRDLCRSISRARLQYRNIELLFREFPLKLGATRCWRMGMIVSELIANASRHAFRRDGGMIEVELSSRGALAQCTVTDDGSALENVRPGQGMKIVRALAGDLNGSIDHRFGPCGTIVTLSFPLFEPEPHSIDQSLSGFGCVDLR</sequence>
<dbReference type="Pfam" id="PF13581">
    <property type="entry name" value="HATPase_c_2"/>
    <property type="match status" value="1"/>
</dbReference>
<proteinExistence type="predicted"/>
<dbReference type="GO" id="GO:0004673">
    <property type="term" value="F:protein histidine kinase activity"/>
    <property type="evidence" value="ECO:0007669"/>
    <property type="project" value="UniProtKB-EC"/>
</dbReference>
<dbReference type="PANTHER" id="PTHR41523:SF7">
    <property type="entry name" value="HISTIDINE KINASE"/>
    <property type="match status" value="1"/>
</dbReference>
<protein>
    <recommendedName>
        <fullName evidence="2">histidine kinase</fullName>
        <ecNumber evidence="2">2.7.13.3</ecNumber>
    </recommendedName>
</protein>
<evidence type="ECO:0000256" key="1">
    <source>
        <dbReference type="ARBA" id="ARBA00000085"/>
    </source>
</evidence>
<dbReference type="Pfam" id="PF07568">
    <property type="entry name" value="HisKA_2"/>
    <property type="match status" value="1"/>
</dbReference>
<dbReference type="RefSeq" id="WP_184518078.1">
    <property type="nucleotide sequence ID" value="NZ_CP050292.1"/>
</dbReference>
<evidence type="ECO:0000256" key="7">
    <source>
        <dbReference type="ARBA" id="ARBA00022840"/>
    </source>
</evidence>
<evidence type="ECO:0000256" key="6">
    <source>
        <dbReference type="ARBA" id="ARBA00022777"/>
    </source>
</evidence>
<evidence type="ECO:0000313" key="9">
    <source>
        <dbReference type="EMBL" id="QND71956.1"/>
    </source>
</evidence>
<feature type="domain" description="Histidine kinase/HSP90-like ATPase" evidence="8">
    <location>
        <begin position="130"/>
        <end position="222"/>
    </location>
</feature>
<dbReference type="Proteomes" id="UP000515291">
    <property type="component" value="Chromosome"/>
</dbReference>
<accession>A0A7G6TYX4</accession>
<dbReference type="AlphaFoldDB" id="A0A7G6TYX4"/>
<comment type="catalytic activity">
    <reaction evidence="1">
        <text>ATP + protein L-histidine = ADP + protein N-phospho-L-histidine.</text>
        <dbReference type="EC" id="2.7.13.3"/>
    </reaction>
</comment>
<keyword evidence="5" id="KW-0547">Nucleotide-binding</keyword>
<evidence type="ECO:0000259" key="8">
    <source>
        <dbReference type="SMART" id="SM00387"/>
    </source>
</evidence>
<dbReference type="InterPro" id="IPR003594">
    <property type="entry name" value="HATPase_dom"/>
</dbReference>
<dbReference type="EMBL" id="CP050292">
    <property type="protein sequence ID" value="QND71956.1"/>
    <property type="molecule type" value="Genomic_DNA"/>
</dbReference>
<dbReference type="InterPro" id="IPR036890">
    <property type="entry name" value="HATPase_C_sf"/>
</dbReference>
<dbReference type="EC" id="2.7.13.3" evidence="2"/>
<keyword evidence="4" id="KW-0808">Transferase</keyword>
<keyword evidence="6 9" id="KW-0418">Kinase</keyword>
<dbReference type="InterPro" id="IPR011495">
    <property type="entry name" value="Sig_transdc_His_kin_sub2_dim/P"/>
</dbReference>
<evidence type="ECO:0000313" key="10">
    <source>
        <dbReference type="Proteomes" id="UP000515291"/>
    </source>
</evidence>
<gene>
    <name evidence="9" type="ORF">HB776_12485</name>
</gene>
<dbReference type="Gene3D" id="3.30.565.10">
    <property type="entry name" value="Histidine kinase-like ATPase, C-terminal domain"/>
    <property type="match status" value="1"/>
</dbReference>
<evidence type="ECO:0000256" key="5">
    <source>
        <dbReference type="ARBA" id="ARBA00022741"/>
    </source>
</evidence>